<dbReference type="PANTHER" id="PTHR13720">
    <property type="entry name" value="WD-40 REPEAT PROTEIN"/>
    <property type="match status" value="1"/>
</dbReference>
<dbReference type="InterPro" id="IPR001969">
    <property type="entry name" value="Aspartic_peptidase_AS"/>
</dbReference>
<evidence type="ECO:0000256" key="5">
    <source>
        <dbReference type="PROSITE-ProRule" id="PRU00221"/>
    </source>
</evidence>
<feature type="region of interest" description="Disordered" evidence="6">
    <location>
        <begin position="398"/>
        <end position="431"/>
    </location>
</feature>
<dbReference type="InterPro" id="IPR011047">
    <property type="entry name" value="Quinoprotein_ADH-like_sf"/>
</dbReference>
<evidence type="ECO:0000256" key="2">
    <source>
        <dbReference type="ARBA" id="ARBA00022574"/>
    </source>
</evidence>
<dbReference type="InterPro" id="IPR005108">
    <property type="entry name" value="HELP"/>
</dbReference>
<dbReference type="EMBL" id="JAKCXM010000430">
    <property type="protein sequence ID" value="KAJ0394163.1"/>
    <property type="molecule type" value="Genomic_DNA"/>
</dbReference>
<organism evidence="8 9">
    <name type="scientific">Pythium insidiosum</name>
    <name type="common">Pythiosis disease agent</name>
    <dbReference type="NCBI Taxonomy" id="114742"/>
    <lineage>
        <taxon>Eukaryota</taxon>
        <taxon>Sar</taxon>
        <taxon>Stramenopiles</taxon>
        <taxon>Oomycota</taxon>
        <taxon>Peronosporomycetes</taxon>
        <taxon>Pythiales</taxon>
        <taxon>Pythiaceae</taxon>
        <taxon>Pythium</taxon>
    </lineage>
</organism>
<feature type="domain" description="EF-hand" evidence="7">
    <location>
        <begin position="156"/>
        <end position="191"/>
    </location>
</feature>
<dbReference type="InterPro" id="IPR036322">
    <property type="entry name" value="WD40_repeat_dom_sf"/>
</dbReference>
<dbReference type="InterPro" id="IPR018247">
    <property type="entry name" value="EF_Hand_1_Ca_BS"/>
</dbReference>
<dbReference type="PROSITE" id="PS00018">
    <property type="entry name" value="EF_HAND_1"/>
    <property type="match status" value="3"/>
</dbReference>
<feature type="repeat" description="WD" evidence="5">
    <location>
        <begin position="2087"/>
        <end position="2109"/>
    </location>
</feature>
<dbReference type="PANTHER" id="PTHR13720:SF33">
    <property type="entry name" value="HELP DOMAIN-CONTAINING PROTEIN"/>
    <property type="match status" value="1"/>
</dbReference>
<name>A0AAD5Q791_PYTIN</name>
<dbReference type="Pfam" id="PF00400">
    <property type="entry name" value="WD40"/>
    <property type="match status" value="1"/>
</dbReference>
<comment type="caution">
    <text evidence="8">The sequence shown here is derived from an EMBL/GenBank/DDBJ whole genome shotgun (WGS) entry which is preliminary data.</text>
</comment>
<dbReference type="InterPro" id="IPR011992">
    <property type="entry name" value="EF-hand-dom_pair"/>
</dbReference>
<feature type="domain" description="EF-hand" evidence="7">
    <location>
        <begin position="62"/>
        <end position="97"/>
    </location>
</feature>
<dbReference type="FunFam" id="2.130.10.10:FF:000320">
    <property type="entry name" value="echinoderm microtubule-associated protein-like 6"/>
    <property type="match status" value="1"/>
</dbReference>
<sequence length="2537" mass="269631">MGAGQGTALRLIDDEIELVRETRDFARWSLADVMQLQKRFFKTHGLAITESCFDDLLLFKASDSVSSKEIFRVLDTNKDGRIDGLEFLAALICVCRASFEDKARFAFELFDFNTNGSLSVTELALLMKSVWIGMALLTGHSVRLEDADPSGSVATKFLRLAQSAFKRYDRDGGDSLQYEEFIEWARSNREFMLQVEQFRLISEKAVGFEEVLSLPDGSDVDSDLDEEELCAATAPTASNQTGSCSSRVSELPAPWNIEPTTTRANDPTVGDFPPAANLQLDWVYGYTGPQTRNTVRVLATGDVVYTVSKYAIVYTPSRHAQRHYCGHRAPITCLDMNAAATLLATGDSRSAGPEIHVWSGVTLECLAVLSSFHVGGLAGLAFPAPTILQQVAPVAGSSGGSGSGSASNGGAAGATAQGAGGGGSGGASAASKKQHHDAESLLVSVGSDANASMALWDWQQERLVASGRAVHKRRRVLCVALSEDGSEIAVAGAHFVVFHQVTGRFFKTKKPKLAHDQLTAMPLCVSATYVGPHTVVVGTARGELIQLQHHHVVRVVQAHGVAQSVNVCLLSCRSMVLFTAGKDGVVRQWDSTLRPIGNALDLHRHVLPAAGAVLQDDDLRVHSLAYDAARQRLVVGTRHGHLFHVLEGSEPMQVRLIASSHEGGGVQSLATCRVGLCFATGSARDQRVRLWSLRRRVEQQHARLRFAPSALVYSADGDLLAVGGSDGSIALFRAKTLTLLAQIRNTTAAVLCLRFHPSPTKLLLAVACANGLVYLYDIEGGAYRFHRHALLKPERSLAEQADDGEPRVSLDFSADGRFLKTQHGGDAGLRFWDLKDHAALRVTNMAVVRNAQWQSYSSTQGWHVGAVRGAVALSANADQSLAATLDEHGTLALRHFPCPQRSTRTLSRTIAGAHPPSRGSSSQALGFALHDSLLLSTGGEDGSVVCQWSVRPCVADEQPRRPLAASATWRHLARFGQHELYADEEPRRRAGRVVAHSNSATAVVASTPLTSSRVLETTTEAPDLDLSIAFVLGMNRRLSAVNQTLAVVLHMSARAGGGSATASVQPLLIYGAGTQLVALHVAHGTQQSATVSGLQHQITSVVSHVGLGVIAVASRWDRGVQLWQWTPAPQVIATLPAPAPAVATGSSDDAPARHVITAFHDCDELPHTSPSRDLVAVVWRRADRVLVLRFHRWRVTQADGTAVCLAQAEMTRLPVLFGFFYASQAPPQSQNLGHSQSRATSSVFVSGGVDHVTFWRLHVATGHVTAQPGVFGRHALIDTAVCGTHVAPYVLTGMARGAIVLWDNGVAAFSLQLAPAPADDAAAVAVRSLVALPSRQQLLAGLSTGDIHVLAVTRESDVTRYRANAFLAPLRTLQLSECSWRWPLGYTAPATSSAQLESLLVLDDLQHGLVVQLASGETLHLDASALAATATTAPVARVLVDTGADITCIAVHPREPLVALGHPHGRLSVVALDSSTVVADLRELQGQVTVKALAWHPHGGTLVASLSDGSLATVGFVLQPKSTTLERRGDGLPCGPTASRTATDGPPKWCWVLRFSPLPRAGSPPTVWLAAACRDYHIYVYKAAEDATAFSLELAHDFAGHTAPVRSLDFSSDGGWLQSSTSSIDRQLLRWDLLGDGASHRHHSELSDADWASWSSPFAGPVAGLQDVFQSSVTAVARIESASSEPAWQSPLPTIALGTETGRLLLGWYPLPCGDSKAAMFKEYSGFLGGHALVKDVAFSCDNAVLVVLATCYDGAGFVLLWRTDYAEELRHRERLQLTRPAPVQPLSLPAADAEPVVASDKPAAPLDAFLAKADATRDAGDEFLAVKPWLGAVREPSVLPPGAATSGATPPDADLALEFVYGVNPGPVWYADDAWEIVYSAASFGVVYNTKARTQLRNTAHGGRLISCVAVHPRGDLVVTGEIAAGGSATVARRTPPRLVAWDANSGSTVAQVETIHRRGIALLAFAPSGQRVASVGMDDDHVLAIYALSGDGMPQFKLLASMKTSKQPVHVLSFHDQRDDELVTAGAKHVLFWSTTSVAPSAPSGPGRRHGVAGGGGAGAVALSVKKGLLGTDGVNATVLSAAFVAWHPQQSSVVTGQQDGSLRVWKARQCIDTHAKAHDRAVHALRVDPKRSHVLYSAGLDGRVAIWTAKLERVAAIDLAMLQPECGVRLCSLAVTSLCVRDDRVLFATAGGDVGELVERVVSPPSRSADAKAKASASAAAAYRLQVHLQSHSKGELWGLATHPHKQLFITAGDDGSVRLWDAATRCLSAVYKITASGARCRAAAFSSDGSHVAVGLFDGHVVVLSETLDAVVASWRCSAKAIAVLRYDPDGRFLVIGAHDQTIHVVDAHSYKPLGVCRGHSATVSHLDFSKDGRVLQSTSNAGELLFWQVPATAESAGKTTSKRGGASASASVFPSIPSATSVRDTTWATWTVPYGWPVQGIWATGADGSDVNAVCRSADCLVVATGDDDGLVKLFRFPCVAQSAAHKAFVGHASHVTNCVFSRHDSVLLTAGGLDNTVCQFKYLAAPPSSTA</sequence>
<dbReference type="Pfam" id="PF23409">
    <property type="entry name" value="Beta-prop_EML"/>
    <property type="match status" value="1"/>
</dbReference>
<keyword evidence="2 5" id="KW-0853">WD repeat</keyword>
<dbReference type="CDD" id="cd00051">
    <property type="entry name" value="EFh"/>
    <property type="match status" value="2"/>
</dbReference>
<dbReference type="InterPro" id="IPR055442">
    <property type="entry name" value="Beta-prop_EML-like_2nd"/>
</dbReference>
<dbReference type="Proteomes" id="UP001209570">
    <property type="component" value="Unassembled WGS sequence"/>
</dbReference>
<dbReference type="PROSITE" id="PS00141">
    <property type="entry name" value="ASP_PROTEASE"/>
    <property type="match status" value="1"/>
</dbReference>
<protein>
    <recommendedName>
        <fullName evidence="7">EF-hand domain-containing protein</fullName>
    </recommendedName>
</protein>
<dbReference type="Pfam" id="PF23414">
    <property type="entry name" value="Beta-prop_EML_2"/>
    <property type="match status" value="2"/>
</dbReference>
<evidence type="ECO:0000256" key="3">
    <source>
        <dbReference type="ARBA" id="ARBA00022737"/>
    </source>
</evidence>
<dbReference type="InterPro" id="IPR055439">
    <property type="entry name" value="Beta-prop_EML_1st"/>
</dbReference>
<evidence type="ECO:0000256" key="6">
    <source>
        <dbReference type="SAM" id="MobiDB-lite"/>
    </source>
</evidence>
<feature type="repeat" description="WD" evidence="5">
    <location>
        <begin position="2233"/>
        <end position="2265"/>
    </location>
</feature>
<gene>
    <name evidence="8" type="ORF">P43SY_003889</name>
</gene>
<dbReference type="PRINTS" id="PR00450">
    <property type="entry name" value="RECOVERIN"/>
</dbReference>
<dbReference type="SUPFAM" id="SSF47473">
    <property type="entry name" value="EF-hand"/>
    <property type="match status" value="1"/>
</dbReference>
<keyword evidence="9" id="KW-1185">Reference proteome</keyword>
<keyword evidence="4" id="KW-0106">Calcium</keyword>
<proteinExistence type="inferred from homology"/>
<feature type="repeat" description="WD" evidence="5">
    <location>
        <begin position="2118"/>
        <end position="2150"/>
    </location>
</feature>
<evidence type="ECO:0000313" key="9">
    <source>
        <dbReference type="Proteomes" id="UP001209570"/>
    </source>
</evidence>
<dbReference type="PROSITE" id="PS50222">
    <property type="entry name" value="EF_HAND_2"/>
    <property type="match status" value="3"/>
</dbReference>
<dbReference type="GO" id="GO:0006508">
    <property type="term" value="P:proteolysis"/>
    <property type="evidence" value="ECO:0007669"/>
    <property type="project" value="InterPro"/>
</dbReference>
<evidence type="ECO:0000313" key="8">
    <source>
        <dbReference type="EMBL" id="KAJ0394163.1"/>
    </source>
</evidence>
<dbReference type="SMART" id="SM00320">
    <property type="entry name" value="WD40"/>
    <property type="match status" value="23"/>
</dbReference>
<evidence type="ECO:0000256" key="1">
    <source>
        <dbReference type="ARBA" id="ARBA00006489"/>
    </source>
</evidence>
<dbReference type="Gene3D" id="2.130.10.10">
    <property type="entry name" value="YVTN repeat-like/Quinoprotein amine dehydrogenase"/>
    <property type="match status" value="7"/>
</dbReference>
<dbReference type="InterPro" id="IPR001680">
    <property type="entry name" value="WD40_rpt"/>
</dbReference>
<dbReference type="InterPro" id="IPR050630">
    <property type="entry name" value="WD_repeat_EMAP"/>
</dbReference>
<dbReference type="InterPro" id="IPR015943">
    <property type="entry name" value="WD40/YVTN_repeat-like_dom_sf"/>
</dbReference>
<feature type="domain" description="EF-hand" evidence="7">
    <location>
        <begin position="98"/>
        <end position="133"/>
    </location>
</feature>
<dbReference type="GO" id="GO:0008017">
    <property type="term" value="F:microtubule binding"/>
    <property type="evidence" value="ECO:0007669"/>
    <property type="project" value="TreeGrafter"/>
</dbReference>
<dbReference type="InterPro" id="IPR002048">
    <property type="entry name" value="EF_hand_dom"/>
</dbReference>
<dbReference type="PROSITE" id="PS50294">
    <property type="entry name" value="WD_REPEATS_REGION"/>
    <property type="match status" value="1"/>
</dbReference>
<feature type="compositionally biased region" description="Low complexity" evidence="6">
    <location>
        <begin position="404"/>
        <end position="417"/>
    </location>
</feature>
<dbReference type="PROSITE" id="PS50082">
    <property type="entry name" value="WD_REPEATS_2"/>
    <property type="match status" value="4"/>
</dbReference>
<feature type="repeat" description="WD" evidence="5">
    <location>
        <begin position="2361"/>
        <end position="2394"/>
    </location>
</feature>
<dbReference type="Gene3D" id="1.10.238.10">
    <property type="entry name" value="EF-hand"/>
    <property type="match status" value="1"/>
</dbReference>
<comment type="similarity">
    <text evidence="1">Belongs to the WD repeat EMAP family.</text>
</comment>
<dbReference type="SMART" id="SM00054">
    <property type="entry name" value="EFh"/>
    <property type="match status" value="3"/>
</dbReference>
<dbReference type="Pfam" id="PF03451">
    <property type="entry name" value="HELP"/>
    <property type="match status" value="1"/>
</dbReference>
<reference evidence="8" key="1">
    <citation type="submission" date="2021-12" db="EMBL/GenBank/DDBJ databases">
        <title>Prjna785345.</title>
        <authorList>
            <person name="Rujirawat T."/>
            <person name="Krajaejun T."/>
        </authorList>
    </citation>
    <scope>NUCLEOTIDE SEQUENCE</scope>
    <source>
        <strain evidence="8">Pi057C3</strain>
    </source>
</reference>
<evidence type="ECO:0000256" key="4">
    <source>
        <dbReference type="ARBA" id="ARBA00022837"/>
    </source>
</evidence>
<keyword evidence="3" id="KW-0677">Repeat</keyword>
<dbReference type="GO" id="GO:0005509">
    <property type="term" value="F:calcium ion binding"/>
    <property type="evidence" value="ECO:0007669"/>
    <property type="project" value="InterPro"/>
</dbReference>
<dbReference type="SUPFAM" id="SSF50978">
    <property type="entry name" value="WD40 repeat-like"/>
    <property type="match status" value="5"/>
</dbReference>
<accession>A0AAD5Q791</accession>
<dbReference type="SUPFAM" id="SSF50998">
    <property type="entry name" value="Quinoprotein alcohol dehydrogenase-like"/>
    <property type="match status" value="1"/>
</dbReference>
<evidence type="ECO:0000259" key="7">
    <source>
        <dbReference type="PROSITE" id="PS50222"/>
    </source>
</evidence>
<dbReference type="GO" id="GO:0004190">
    <property type="term" value="F:aspartic-type endopeptidase activity"/>
    <property type="evidence" value="ECO:0007669"/>
    <property type="project" value="InterPro"/>
</dbReference>